<dbReference type="RefSeq" id="WP_378263087.1">
    <property type="nucleotide sequence ID" value="NZ_JBHSIT010000013.1"/>
</dbReference>
<evidence type="ECO:0000313" key="3">
    <source>
        <dbReference type="Proteomes" id="UP001595872"/>
    </source>
</evidence>
<protein>
    <submittedName>
        <fullName evidence="2">DUF6879 family protein</fullName>
    </submittedName>
</protein>
<comment type="caution">
    <text evidence="2">The sequence shown here is derived from an EMBL/GenBank/DDBJ whole genome shotgun (WGS) entry which is preliminary data.</text>
</comment>
<evidence type="ECO:0000259" key="1">
    <source>
        <dbReference type="Pfam" id="PF21806"/>
    </source>
</evidence>
<feature type="domain" description="DUF6879" evidence="1">
    <location>
        <begin position="8"/>
        <end position="176"/>
    </location>
</feature>
<reference evidence="3" key="1">
    <citation type="journal article" date="2019" name="Int. J. Syst. Evol. Microbiol.">
        <title>The Global Catalogue of Microorganisms (GCM) 10K type strain sequencing project: providing services to taxonomists for standard genome sequencing and annotation.</title>
        <authorList>
            <consortium name="The Broad Institute Genomics Platform"/>
            <consortium name="The Broad Institute Genome Sequencing Center for Infectious Disease"/>
            <person name="Wu L."/>
            <person name="Ma J."/>
        </authorList>
    </citation>
    <scope>NUCLEOTIDE SEQUENCE [LARGE SCALE GENOMIC DNA]</scope>
    <source>
        <strain evidence="3">KLKA75</strain>
    </source>
</reference>
<gene>
    <name evidence="2" type="ORF">ACFPCY_36270</name>
</gene>
<keyword evidence="3" id="KW-1185">Reference proteome</keyword>
<dbReference type="Pfam" id="PF21806">
    <property type="entry name" value="DUF6879"/>
    <property type="match status" value="1"/>
</dbReference>
<accession>A0ABV9UB92</accession>
<proteinExistence type="predicted"/>
<sequence length="179" mass="20336">MADLLTGDDFGAIFTTVRRSAFRLETRDRYDVPSEHERVRRFLAGDPDEDYLLAAHDWGAMTRAAAAEGRPFRRVRVVTVPLGDYSQYAAWSAQGNLAAGEEIRYLERDQAEALGLPVRPPHDAWLLDDERVAVLHFDDEDHLLGAEMLTDPAAVEQHRAWRDTAWKASVSRDEFLRSL</sequence>
<evidence type="ECO:0000313" key="2">
    <source>
        <dbReference type="EMBL" id="MFC4912803.1"/>
    </source>
</evidence>
<dbReference type="Proteomes" id="UP001595872">
    <property type="component" value="Unassembled WGS sequence"/>
</dbReference>
<name>A0ABV9UB92_9ACTN</name>
<dbReference type="InterPro" id="IPR049244">
    <property type="entry name" value="DUF6879"/>
</dbReference>
<dbReference type="EMBL" id="JBHSIT010000013">
    <property type="protein sequence ID" value="MFC4912803.1"/>
    <property type="molecule type" value="Genomic_DNA"/>
</dbReference>
<organism evidence="2 3">
    <name type="scientific">Actinomadura gamaensis</name>
    <dbReference type="NCBI Taxonomy" id="1763541"/>
    <lineage>
        <taxon>Bacteria</taxon>
        <taxon>Bacillati</taxon>
        <taxon>Actinomycetota</taxon>
        <taxon>Actinomycetes</taxon>
        <taxon>Streptosporangiales</taxon>
        <taxon>Thermomonosporaceae</taxon>
        <taxon>Actinomadura</taxon>
    </lineage>
</organism>